<dbReference type="AlphaFoldDB" id="A0A370ICT1"/>
<evidence type="ECO:0000313" key="1">
    <source>
        <dbReference type="EMBL" id="RDI68420.1"/>
    </source>
</evidence>
<organism evidence="1 2">
    <name type="scientific">Nocardia pseudobrasiliensis</name>
    <dbReference type="NCBI Taxonomy" id="45979"/>
    <lineage>
        <taxon>Bacteria</taxon>
        <taxon>Bacillati</taxon>
        <taxon>Actinomycetota</taxon>
        <taxon>Actinomycetes</taxon>
        <taxon>Mycobacteriales</taxon>
        <taxon>Nocardiaceae</taxon>
        <taxon>Nocardia</taxon>
    </lineage>
</organism>
<sequence>MSDAVTDAARLLGTGLGAVPGISGPALRLMAVGRPVSRKSRLAVYLAHRDRFWGALERDGVEVPQGTRIDCEIEGQEDELRYGGSIELASPADLPAALEITRTGSAVVLGQFERYEMSDWDSFRIEDVPEPKESRQFLRGAVGRAVGEMFVVRSYGWFDDVYVGSEVFAESRVLDRIESAVAALT</sequence>
<comment type="caution">
    <text evidence="1">The sequence shown here is derived from an EMBL/GenBank/DDBJ whole genome shotgun (WGS) entry which is preliminary data.</text>
</comment>
<dbReference type="Proteomes" id="UP000254869">
    <property type="component" value="Unassembled WGS sequence"/>
</dbReference>
<dbReference type="STRING" id="1210086.GCA_001613105_01397"/>
<dbReference type="EMBL" id="QQBC01000002">
    <property type="protein sequence ID" value="RDI68420.1"/>
    <property type="molecule type" value="Genomic_DNA"/>
</dbReference>
<accession>A0A370ICT1</accession>
<reference evidence="1 2" key="1">
    <citation type="submission" date="2018-07" db="EMBL/GenBank/DDBJ databases">
        <title>Genomic Encyclopedia of Type Strains, Phase IV (KMG-IV): sequencing the most valuable type-strain genomes for metagenomic binning, comparative biology and taxonomic classification.</title>
        <authorList>
            <person name="Goeker M."/>
        </authorList>
    </citation>
    <scope>NUCLEOTIDE SEQUENCE [LARGE SCALE GENOMIC DNA]</scope>
    <source>
        <strain evidence="1 2">DSM 44290</strain>
    </source>
</reference>
<proteinExistence type="predicted"/>
<evidence type="ECO:0000313" key="2">
    <source>
        <dbReference type="Proteomes" id="UP000254869"/>
    </source>
</evidence>
<gene>
    <name evidence="1" type="ORF">DFR76_102821</name>
</gene>
<keyword evidence="2" id="KW-1185">Reference proteome</keyword>
<name>A0A370ICT1_9NOCA</name>
<protein>
    <submittedName>
        <fullName evidence="1">Uncharacterized protein</fullName>
    </submittedName>
</protein>